<proteinExistence type="predicted"/>
<protein>
    <submittedName>
        <fullName evidence="2">DDE-1 domain-containing protein</fullName>
    </submittedName>
</protein>
<keyword evidence="1" id="KW-0732">Signal</keyword>
<dbReference type="Proteomes" id="UP000887159">
    <property type="component" value="Unassembled WGS sequence"/>
</dbReference>
<gene>
    <name evidence="2" type="primary">AVEN_108365_1</name>
    <name evidence="2" type="ORF">TNCV_665301</name>
</gene>
<dbReference type="AlphaFoldDB" id="A0A8X6VHJ0"/>
<reference evidence="2" key="1">
    <citation type="submission" date="2020-08" db="EMBL/GenBank/DDBJ databases">
        <title>Multicomponent nature underlies the extraordinary mechanical properties of spider dragline silk.</title>
        <authorList>
            <person name="Kono N."/>
            <person name="Nakamura H."/>
            <person name="Mori M."/>
            <person name="Yoshida Y."/>
            <person name="Ohtoshi R."/>
            <person name="Malay A.D."/>
            <person name="Moran D.A.P."/>
            <person name="Tomita M."/>
            <person name="Numata K."/>
            <person name="Arakawa K."/>
        </authorList>
    </citation>
    <scope>NUCLEOTIDE SEQUENCE</scope>
</reference>
<evidence type="ECO:0000313" key="2">
    <source>
        <dbReference type="EMBL" id="GFY12964.1"/>
    </source>
</evidence>
<sequence length="144" mass="16415">MRKTPAAQARFKWGCLRNFFVLLNYAILPSEESVAVDNDNMYTAPIKANKDILEFVQSSKNIIDTIDTDGEKEINNAAPVPTSSEMRNIMKSMRIYLGAHSNGEMNNKMGGIEQFVDNLMLKRQLKKTSDYFPYLSKCFAFQKT</sequence>
<accession>A0A8X6VHJ0</accession>
<evidence type="ECO:0000256" key="1">
    <source>
        <dbReference type="SAM" id="SignalP"/>
    </source>
</evidence>
<keyword evidence="3" id="KW-1185">Reference proteome</keyword>
<dbReference type="EMBL" id="BMAU01021319">
    <property type="protein sequence ID" value="GFY12964.1"/>
    <property type="molecule type" value="Genomic_DNA"/>
</dbReference>
<feature type="chain" id="PRO_5036476322" evidence="1">
    <location>
        <begin position="27"/>
        <end position="144"/>
    </location>
</feature>
<feature type="signal peptide" evidence="1">
    <location>
        <begin position="1"/>
        <end position="26"/>
    </location>
</feature>
<name>A0A8X6VHJ0_TRICX</name>
<evidence type="ECO:0000313" key="3">
    <source>
        <dbReference type="Proteomes" id="UP000887159"/>
    </source>
</evidence>
<organism evidence="2 3">
    <name type="scientific">Trichonephila clavipes</name>
    <name type="common">Golden silk orbweaver</name>
    <name type="synonym">Nephila clavipes</name>
    <dbReference type="NCBI Taxonomy" id="2585209"/>
    <lineage>
        <taxon>Eukaryota</taxon>
        <taxon>Metazoa</taxon>
        <taxon>Ecdysozoa</taxon>
        <taxon>Arthropoda</taxon>
        <taxon>Chelicerata</taxon>
        <taxon>Arachnida</taxon>
        <taxon>Araneae</taxon>
        <taxon>Araneomorphae</taxon>
        <taxon>Entelegynae</taxon>
        <taxon>Araneoidea</taxon>
        <taxon>Nephilidae</taxon>
        <taxon>Trichonephila</taxon>
    </lineage>
</organism>
<comment type="caution">
    <text evidence="2">The sequence shown here is derived from an EMBL/GenBank/DDBJ whole genome shotgun (WGS) entry which is preliminary data.</text>
</comment>